<dbReference type="AlphaFoldDB" id="A0A7W8EMK5"/>
<organism evidence="3 4">
    <name type="scientific">Nonomuraea endophytica</name>
    <dbReference type="NCBI Taxonomy" id="714136"/>
    <lineage>
        <taxon>Bacteria</taxon>
        <taxon>Bacillati</taxon>
        <taxon>Actinomycetota</taxon>
        <taxon>Actinomycetes</taxon>
        <taxon>Streptosporangiales</taxon>
        <taxon>Streptosporangiaceae</taxon>
        <taxon>Nonomuraea</taxon>
    </lineage>
</organism>
<evidence type="ECO:0000256" key="2">
    <source>
        <dbReference type="ARBA" id="ARBA00023277"/>
    </source>
</evidence>
<proteinExistence type="predicted"/>
<protein>
    <submittedName>
        <fullName evidence="3">L-arabinose isomerase</fullName>
    </submittedName>
</protein>
<keyword evidence="4" id="KW-1185">Reference proteome</keyword>
<gene>
    <name evidence="3" type="ORF">HNR40_010287</name>
</gene>
<reference evidence="3 4" key="1">
    <citation type="submission" date="2020-08" db="EMBL/GenBank/DDBJ databases">
        <title>Genomic Encyclopedia of Type Strains, Phase IV (KMG-IV): sequencing the most valuable type-strain genomes for metagenomic binning, comparative biology and taxonomic classification.</title>
        <authorList>
            <person name="Goeker M."/>
        </authorList>
    </citation>
    <scope>NUCLEOTIDE SEQUENCE [LARGE SCALE GENOMIC DNA]</scope>
    <source>
        <strain evidence="3 4">DSM 45385</strain>
    </source>
</reference>
<dbReference type="GO" id="GO:0016853">
    <property type="term" value="F:isomerase activity"/>
    <property type="evidence" value="ECO:0007669"/>
    <property type="project" value="UniProtKB-KW"/>
</dbReference>
<accession>A0A7W8EMK5</accession>
<evidence type="ECO:0000313" key="3">
    <source>
        <dbReference type="EMBL" id="MBB5084776.1"/>
    </source>
</evidence>
<dbReference type="SUPFAM" id="SSF50443">
    <property type="entry name" value="FucI/AraA C-terminal domain-like"/>
    <property type="match status" value="1"/>
</dbReference>
<comment type="caution">
    <text evidence="3">The sequence shown here is derived from an EMBL/GenBank/DDBJ whole genome shotgun (WGS) entry which is preliminary data.</text>
</comment>
<evidence type="ECO:0000256" key="1">
    <source>
        <dbReference type="ARBA" id="ARBA00023235"/>
    </source>
</evidence>
<evidence type="ECO:0000313" key="4">
    <source>
        <dbReference type="Proteomes" id="UP000568380"/>
    </source>
</evidence>
<sequence>MDFGCDPGEWTDAWSATGISHHWALGTGHRLADLRAVADLLGVEVTDVRP</sequence>
<dbReference type="EMBL" id="JACHIN010000026">
    <property type="protein sequence ID" value="MBB5084776.1"/>
    <property type="molecule type" value="Genomic_DNA"/>
</dbReference>
<keyword evidence="2" id="KW-0119">Carbohydrate metabolism</keyword>
<dbReference type="RefSeq" id="WP_246510832.1">
    <property type="nucleotide sequence ID" value="NZ_JACHIN010000026.1"/>
</dbReference>
<dbReference type="InterPro" id="IPR004216">
    <property type="entry name" value="Fuc/Ara_isomerase_C"/>
</dbReference>
<keyword evidence="1 3" id="KW-0413">Isomerase</keyword>
<dbReference type="Proteomes" id="UP000568380">
    <property type="component" value="Unassembled WGS sequence"/>
</dbReference>
<name>A0A7W8EMK5_9ACTN</name>